<keyword evidence="3" id="KW-1185">Reference proteome</keyword>
<protein>
    <submittedName>
        <fullName evidence="2">GntR family transcriptional regulator</fullName>
    </submittedName>
</protein>
<dbReference type="Proteomes" id="UP000314011">
    <property type="component" value="Unassembled WGS sequence"/>
</dbReference>
<name>A0A5C5GAN3_9RHOB</name>
<dbReference type="EMBL" id="VFFF01000004">
    <property type="protein sequence ID" value="TNY30617.1"/>
    <property type="molecule type" value="Genomic_DNA"/>
</dbReference>
<dbReference type="PANTHER" id="PTHR35563">
    <property type="entry name" value="BARREL METAL-DEPENDENT HYDROLASE, PUTATIVE (AFU_ORTHOLOGUE AFUA_1G16240)-RELATED"/>
    <property type="match status" value="1"/>
</dbReference>
<reference evidence="2 3" key="1">
    <citation type="submission" date="2019-06" db="EMBL/GenBank/DDBJ databases">
        <title>Genome of new Rhodobacteraceae sp. SM1903.</title>
        <authorList>
            <person name="Ren X."/>
        </authorList>
    </citation>
    <scope>NUCLEOTIDE SEQUENCE [LARGE SCALE GENOMIC DNA]</scope>
    <source>
        <strain evidence="2 3">SM1903</strain>
    </source>
</reference>
<gene>
    <name evidence="2" type="ORF">FHY64_18725</name>
</gene>
<dbReference type="SUPFAM" id="SSF51556">
    <property type="entry name" value="Metallo-dependent hydrolases"/>
    <property type="match status" value="1"/>
</dbReference>
<dbReference type="OrthoDB" id="9787654at2"/>
<proteinExistence type="predicted"/>
<dbReference type="PANTHER" id="PTHR35563:SF2">
    <property type="entry name" value="BARREL METAL-DEPENDENT HYDROLASE, PUTATIVE (AFU_ORTHOLOGUE AFUA_1G16240)-RELATED"/>
    <property type="match status" value="1"/>
</dbReference>
<dbReference type="Gene3D" id="3.20.20.140">
    <property type="entry name" value="Metal-dependent hydrolases"/>
    <property type="match status" value="1"/>
</dbReference>
<comment type="caution">
    <text evidence="2">The sequence shown here is derived from an EMBL/GenBank/DDBJ whole genome shotgun (WGS) entry which is preliminary data.</text>
</comment>
<evidence type="ECO:0000313" key="2">
    <source>
        <dbReference type="EMBL" id="TNY30617.1"/>
    </source>
</evidence>
<evidence type="ECO:0000313" key="3">
    <source>
        <dbReference type="Proteomes" id="UP000314011"/>
    </source>
</evidence>
<sequence length="291" mass="31468">MPSCSSRASSRPSMAATSISSSARTALGMSDTGWDCHVHVIGDRRQFPLSPTRGYEPPHAPLDDLLGHLDRLSIARAVIVHPSVYGFDNSCLINALVGSNGRCRGIAVPDPESTQDDLSVMDRAGVRGLRCNLVNPGGLTLDQTRGWWDWMRGAGWHLQLQIDATKTDIASLLNEPGLPPVVIDHMGYPPRGTGPEGIAPLVDAVKQGRVHVKLSAPYRISAEPAPHRDALALAAALLDADPERCLFATDWPHTELAEPPMPDADWLSEIRTLAGDRWQAMQNAAEALYGR</sequence>
<organism evidence="2 3">
    <name type="scientific">Pelagovum pacificum</name>
    <dbReference type="NCBI Taxonomy" id="2588711"/>
    <lineage>
        <taxon>Bacteria</taxon>
        <taxon>Pseudomonadati</taxon>
        <taxon>Pseudomonadota</taxon>
        <taxon>Alphaproteobacteria</taxon>
        <taxon>Rhodobacterales</taxon>
        <taxon>Paracoccaceae</taxon>
        <taxon>Pelagovum</taxon>
    </lineage>
</organism>
<feature type="domain" description="Amidohydrolase-related" evidence="1">
    <location>
        <begin position="34"/>
        <end position="290"/>
    </location>
</feature>
<dbReference type="Pfam" id="PF04909">
    <property type="entry name" value="Amidohydro_2"/>
    <property type="match status" value="1"/>
</dbReference>
<accession>A0A5C5GAN3</accession>
<dbReference type="GO" id="GO:0016787">
    <property type="term" value="F:hydrolase activity"/>
    <property type="evidence" value="ECO:0007669"/>
    <property type="project" value="InterPro"/>
</dbReference>
<dbReference type="InterPro" id="IPR032466">
    <property type="entry name" value="Metal_Hydrolase"/>
</dbReference>
<dbReference type="InterPro" id="IPR052358">
    <property type="entry name" value="Aro_Compnd_Degr_Hydrolases"/>
</dbReference>
<dbReference type="InterPro" id="IPR006680">
    <property type="entry name" value="Amidohydro-rel"/>
</dbReference>
<evidence type="ECO:0000259" key="1">
    <source>
        <dbReference type="Pfam" id="PF04909"/>
    </source>
</evidence>
<dbReference type="AlphaFoldDB" id="A0A5C5GAN3"/>